<name>W2LJY2_PHYNI</name>
<organism evidence="1">
    <name type="scientific">Phytophthora nicotianae</name>
    <name type="common">Potato buckeye rot agent</name>
    <name type="synonym">Phytophthora parasitica</name>
    <dbReference type="NCBI Taxonomy" id="4792"/>
    <lineage>
        <taxon>Eukaryota</taxon>
        <taxon>Sar</taxon>
        <taxon>Stramenopiles</taxon>
        <taxon>Oomycota</taxon>
        <taxon>Peronosporomycetes</taxon>
        <taxon>Peronosporales</taxon>
        <taxon>Peronosporaceae</taxon>
        <taxon>Phytophthora</taxon>
    </lineage>
</organism>
<reference evidence="1" key="1">
    <citation type="submission" date="2013-11" db="EMBL/GenBank/DDBJ databases">
        <title>The Genome Sequence of Phytophthora parasitica CHvinca01.</title>
        <authorList>
            <consortium name="The Broad Institute Genomics Platform"/>
            <person name="Russ C."/>
            <person name="Tyler B."/>
            <person name="Panabieres F."/>
            <person name="Shan W."/>
            <person name="Tripathy S."/>
            <person name="Grunwald N."/>
            <person name="Machado M."/>
            <person name="Johnson C.S."/>
            <person name="Arredondo F."/>
            <person name="Hong C."/>
            <person name="Coffey M."/>
            <person name="Young S.K."/>
            <person name="Zeng Q."/>
            <person name="Gargeya S."/>
            <person name="Fitzgerald M."/>
            <person name="Abouelleil A."/>
            <person name="Alvarado L."/>
            <person name="Chapman S.B."/>
            <person name="Gainer-Dewar J."/>
            <person name="Goldberg J."/>
            <person name="Griggs A."/>
            <person name="Gujja S."/>
            <person name="Hansen M."/>
            <person name="Howarth C."/>
            <person name="Imamovic A."/>
            <person name="Ireland A."/>
            <person name="Larimer J."/>
            <person name="McCowan C."/>
            <person name="Murphy C."/>
            <person name="Pearson M."/>
            <person name="Poon T.W."/>
            <person name="Priest M."/>
            <person name="Roberts A."/>
            <person name="Saif S."/>
            <person name="Shea T."/>
            <person name="Sykes S."/>
            <person name="Wortman J."/>
            <person name="Nusbaum C."/>
            <person name="Birren B."/>
        </authorList>
    </citation>
    <scope>NUCLEOTIDE SEQUENCE [LARGE SCALE GENOMIC DNA]</scope>
    <source>
        <strain evidence="1">CHvinca01</strain>
    </source>
</reference>
<sequence length="30" mass="3574">MSAIMDIFYPRLTGTQRETNRIAVYLKEKK</sequence>
<evidence type="ECO:0000313" key="1">
    <source>
        <dbReference type="EMBL" id="ETL97752.1"/>
    </source>
</evidence>
<dbReference type="AlphaFoldDB" id="W2LJY2"/>
<dbReference type="Proteomes" id="UP000054423">
    <property type="component" value="Unassembled WGS sequence"/>
</dbReference>
<gene>
    <name evidence="1" type="ORF">L917_05020</name>
</gene>
<accession>W2LJY2</accession>
<dbReference type="EMBL" id="KI678676">
    <property type="protein sequence ID" value="ETL97752.1"/>
    <property type="molecule type" value="Genomic_DNA"/>
</dbReference>
<proteinExistence type="predicted"/>
<protein>
    <submittedName>
        <fullName evidence="1">Uncharacterized protein</fullName>
    </submittedName>
</protein>